<dbReference type="EMBL" id="CP046171">
    <property type="protein sequence ID" value="QIS02154.1"/>
    <property type="molecule type" value="Genomic_DNA"/>
</dbReference>
<keyword evidence="1 6" id="KW-0597">Phosphoprotein</keyword>
<dbReference type="InterPro" id="IPR011006">
    <property type="entry name" value="CheY-like_superfamily"/>
</dbReference>
<dbReference type="PROSITE" id="PS50110">
    <property type="entry name" value="RESPONSE_REGULATORY"/>
    <property type="match status" value="1"/>
</dbReference>
<dbReference type="GO" id="GO:0006355">
    <property type="term" value="P:regulation of DNA-templated transcription"/>
    <property type="evidence" value="ECO:0007669"/>
    <property type="project" value="InterPro"/>
</dbReference>
<evidence type="ECO:0000313" key="12">
    <source>
        <dbReference type="Proteomes" id="UP000501705"/>
    </source>
</evidence>
<evidence type="ECO:0000313" key="10">
    <source>
        <dbReference type="EMBL" id="QHZ32185.1"/>
    </source>
</evidence>
<feature type="domain" description="OmpR/PhoB-type" evidence="9">
    <location>
        <begin position="142"/>
        <end position="235"/>
    </location>
</feature>
<evidence type="ECO:0000313" key="11">
    <source>
        <dbReference type="EMBL" id="QIS02154.1"/>
    </source>
</evidence>
<dbReference type="GO" id="GO:0000156">
    <property type="term" value="F:phosphorelay response regulator activity"/>
    <property type="evidence" value="ECO:0007669"/>
    <property type="project" value="TreeGrafter"/>
</dbReference>
<evidence type="ECO:0000259" key="8">
    <source>
        <dbReference type="PROSITE" id="PS50110"/>
    </source>
</evidence>
<reference evidence="10 12" key="1">
    <citation type="journal article" date="2019" name="ACS Chem. Biol.">
        <title>Identification and Mobilization of a Cryptic Antibiotic Biosynthesis Gene Locus from a Human-Pathogenic Nocardia Isolate.</title>
        <authorList>
            <person name="Herisse M."/>
            <person name="Ishida K."/>
            <person name="Porter J.L."/>
            <person name="Howden B."/>
            <person name="Hertweck C."/>
            <person name="Stinear T.P."/>
            <person name="Pidot S.J."/>
        </authorList>
    </citation>
    <scope>NUCLEOTIDE SEQUENCE</scope>
    <source>
        <strain evidence="10 12">AUSMDU00024985</strain>
    </source>
</reference>
<gene>
    <name evidence="10" type="primary">brqM</name>
    <name evidence="11" type="ORF">F5X71_07330</name>
</gene>
<name>A0A6C0QKX1_NOCBR</name>
<accession>A0A6C0QKX1</accession>
<dbReference type="Pfam" id="PF00072">
    <property type="entry name" value="Response_reg"/>
    <property type="match status" value="1"/>
</dbReference>
<dbReference type="GO" id="GO:0005829">
    <property type="term" value="C:cytosol"/>
    <property type="evidence" value="ECO:0007669"/>
    <property type="project" value="TreeGrafter"/>
</dbReference>
<feature type="modified residue" description="4-aspartylphosphate" evidence="6">
    <location>
        <position position="62"/>
    </location>
</feature>
<evidence type="ECO:0000256" key="3">
    <source>
        <dbReference type="ARBA" id="ARBA00023015"/>
    </source>
</evidence>
<dbReference type="EMBL" id="MT023106">
    <property type="protein sequence ID" value="QHZ32185.1"/>
    <property type="molecule type" value="Genomic_DNA"/>
</dbReference>
<dbReference type="SUPFAM" id="SSF52172">
    <property type="entry name" value="CheY-like"/>
    <property type="match status" value="1"/>
</dbReference>
<dbReference type="InterPro" id="IPR036388">
    <property type="entry name" value="WH-like_DNA-bd_sf"/>
</dbReference>
<keyword evidence="5" id="KW-0804">Transcription</keyword>
<feature type="DNA-binding region" description="OmpR/PhoB-type" evidence="7">
    <location>
        <begin position="142"/>
        <end position="235"/>
    </location>
</feature>
<dbReference type="Proteomes" id="UP000501705">
    <property type="component" value="Chromosome"/>
</dbReference>
<evidence type="ECO:0000256" key="4">
    <source>
        <dbReference type="ARBA" id="ARBA00023125"/>
    </source>
</evidence>
<dbReference type="Gene3D" id="1.10.10.10">
    <property type="entry name" value="Winged helix-like DNA-binding domain superfamily/Winged helix DNA-binding domain"/>
    <property type="match status" value="1"/>
</dbReference>
<dbReference type="GO" id="GO:0032993">
    <property type="term" value="C:protein-DNA complex"/>
    <property type="evidence" value="ECO:0007669"/>
    <property type="project" value="TreeGrafter"/>
</dbReference>
<keyword evidence="4 7" id="KW-0238">DNA-binding</keyword>
<dbReference type="InterPro" id="IPR039420">
    <property type="entry name" value="WalR-like"/>
</dbReference>
<evidence type="ECO:0000256" key="6">
    <source>
        <dbReference type="PROSITE-ProRule" id="PRU00169"/>
    </source>
</evidence>
<proteinExistence type="predicted"/>
<dbReference type="SMART" id="SM00448">
    <property type="entry name" value="REC"/>
    <property type="match status" value="1"/>
</dbReference>
<evidence type="ECO:0000256" key="1">
    <source>
        <dbReference type="ARBA" id="ARBA00022553"/>
    </source>
</evidence>
<protein>
    <submittedName>
        <fullName evidence="11">Response regulator</fullName>
    </submittedName>
    <submittedName>
        <fullName evidence="10">Sensory transduction protein regX3</fullName>
    </submittedName>
</protein>
<dbReference type="Gene3D" id="6.10.250.690">
    <property type="match status" value="1"/>
</dbReference>
<dbReference type="PANTHER" id="PTHR48111:SF21">
    <property type="entry name" value="DNA-BINDING DUAL MASTER TRANSCRIPTIONAL REGULATOR RPAA"/>
    <property type="match status" value="1"/>
</dbReference>
<dbReference type="Pfam" id="PF00486">
    <property type="entry name" value="Trans_reg_C"/>
    <property type="match status" value="1"/>
</dbReference>
<feature type="domain" description="Response regulatory" evidence="8">
    <location>
        <begin position="15"/>
        <end position="126"/>
    </location>
</feature>
<dbReference type="InterPro" id="IPR001789">
    <property type="entry name" value="Sig_transdc_resp-reg_receiver"/>
</dbReference>
<evidence type="ECO:0000256" key="2">
    <source>
        <dbReference type="ARBA" id="ARBA00023012"/>
    </source>
</evidence>
<keyword evidence="2" id="KW-0902">Two-component regulatory system</keyword>
<dbReference type="InterPro" id="IPR001867">
    <property type="entry name" value="OmpR/PhoB-type_DNA-bd"/>
</dbReference>
<evidence type="ECO:0000256" key="5">
    <source>
        <dbReference type="ARBA" id="ARBA00023163"/>
    </source>
</evidence>
<dbReference type="AlphaFoldDB" id="A0A6C0QKX1"/>
<dbReference type="RefSeq" id="WP_167461257.1">
    <property type="nucleotide sequence ID" value="NZ_CP046171.1"/>
</dbReference>
<keyword evidence="3" id="KW-0805">Transcription regulation</keyword>
<organism evidence="10">
    <name type="scientific">Nocardia brasiliensis</name>
    <dbReference type="NCBI Taxonomy" id="37326"/>
    <lineage>
        <taxon>Bacteria</taxon>
        <taxon>Bacillati</taxon>
        <taxon>Actinomycetota</taxon>
        <taxon>Actinomycetes</taxon>
        <taxon>Mycobacteriales</taxon>
        <taxon>Nocardiaceae</taxon>
        <taxon>Nocardia</taxon>
    </lineage>
</organism>
<evidence type="ECO:0000259" key="9">
    <source>
        <dbReference type="PROSITE" id="PS51755"/>
    </source>
</evidence>
<dbReference type="GO" id="GO:0000976">
    <property type="term" value="F:transcription cis-regulatory region binding"/>
    <property type="evidence" value="ECO:0007669"/>
    <property type="project" value="TreeGrafter"/>
</dbReference>
<dbReference type="SMART" id="SM00862">
    <property type="entry name" value="Trans_reg_C"/>
    <property type="match status" value="1"/>
</dbReference>
<evidence type="ECO:0000256" key="7">
    <source>
        <dbReference type="PROSITE-ProRule" id="PRU01091"/>
    </source>
</evidence>
<dbReference type="CDD" id="cd00383">
    <property type="entry name" value="trans_reg_C"/>
    <property type="match status" value="1"/>
</dbReference>
<dbReference type="InterPro" id="IPR016032">
    <property type="entry name" value="Sig_transdc_resp-reg_C-effctor"/>
</dbReference>
<dbReference type="PANTHER" id="PTHR48111">
    <property type="entry name" value="REGULATOR OF RPOS"/>
    <property type="match status" value="1"/>
</dbReference>
<dbReference type="PROSITE" id="PS51755">
    <property type="entry name" value="OMPR_PHOB"/>
    <property type="match status" value="1"/>
</dbReference>
<dbReference type="SUPFAM" id="SSF46894">
    <property type="entry name" value="C-terminal effector domain of the bipartite response regulators"/>
    <property type="match status" value="1"/>
</dbReference>
<sequence>MELQNFDADRSASHHILLVESNEAERRSLTERLVRHGYSVTAVDTAGSALECYHNADLVLLDVDLSDLDGIEVCRAIRDTSAVPIIIVTARDSVLDRVLGLRSGADDYITKPYGARELIARIQAVLRRFVPEECLAPTPVPATSIRHGPLSVDADARRVELAGDLVKTTRKEFDLLYLLASNPGKVIERSTITEEIWDGTLSSRTVDTHINSLRKKLGASEWIVTVRGIGFRFIGHRYDAQHA</sequence>
<dbReference type="Gene3D" id="3.40.50.2300">
    <property type="match status" value="1"/>
</dbReference>